<dbReference type="AlphaFoldDB" id="A0A1B0GNH0"/>
<proteinExistence type="predicted"/>
<sequence length="43" mass="4715">MGIGTMVILANRGLISSLLMRTPRRSTQEFVEGTILEHPSAVM</sequence>
<dbReference type="EnsemblMetazoa" id="PPAI004842-RA">
    <property type="protein sequence ID" value="PPAI004842-PA"/>
    <property type="gene ID" value="PPAI004842"/>
</dbReference>
<keyword evidence="2" id="KW-1185">Reference proteome</keyword>
<dbReference type="VEuPathDB" id="VectorBase:PPAI004842"/>
<name>A0A1B0GNH0_PHLPP</name>
<dbReference type="Proteomes" id="UP000092462">
    <property type="component" value="Unassembled WGS sequence"/>
</dbReference>
<evidence type="ECO:0000313" key="1">
    <source>
        <dbReference type="EnsemblMetazoa" id="PPAI004842-PA"/>
    </source>
</evidence>
<protein>
    <submittedName>
        <fullName evidence="1">Uncharacterized protein</fullName>
    </submittedName>
</protein>
<reference evidence="1" key="1">
    <citation type="submission" date="2022-08" db="UniProtKB">
        <authorList>
            <consortium name="EnsemblMetazoa"/>
        </authorList>
    </citation>
    <scope>IDENTIFICATION</scope>
    <source>
        <strain evidence="1">Israel</strain>
    </source>
</reference>
<accession>A0A1B0GNH0</accession>
<organism evidence="1 2">
    <name type="scientific">Phlebotomus papatasi</name>
    <name type="common">Sandfly</name>
    <dbReference type="NCBI Taxonomy" id="29031"/>
    <lineage>
        <taxon>Eukaryota</taxon>
        <taxon>Metazoa</taxon>
        <taxon>Ecdysozoa</taxon>
        <taxon>Arthropoda</taxon>
        <taxon>Hexapoda</taxon>
        <taxon>Insecta</taxon>
        <taxon>Pterygota</taxon>
        <taxon>Neoptera</taxon>
        <taxon>Endopterygota</taxon>
        <taxon>Diptera</taxon>
        <taxon>Nematocera</taxon>
        <taxon>Psychodoidea</taxon>
        <taxon>Psychodidae</taxon>
        <taxon>Phlebotomus</taxon>
        <taxon>Phlebotomus</taxon>
    </lineage>
</organism>
<dbReference type="EMBL" id="AJVK01029465">
    <property type="status" value="NOT_ANNOTATED_CDS"/>
    <property type="molecule type" value="Genomic_DNA"/>
</dbReference>
<evidence type="ECO:0000313" key="2">
    <source>
        <dbReference type="Proteomes" id="UP000092462"/>
    </source>
</evidence>